<protein>
    <submittedName>
        <fullName evidence="4">Gentisate 1,2-dioxygenase</fullName>
    </submittedName>
</protein>
<proteinExistence type="predicted"/>
<dbReference type="InterPro" id="IPR003313">
    <property type="entry name" value="AraC-bd"/>
</dbReference>
<feature type="region of interest" description="Disordered" evidence="2">
    <location>
        <begin position="1"/>
        <end position="20"/>
    </location>
</feature>
<evidence type="ECO:0000256" key="2">
    <source>
        <dbReference type="SAM" id="MobiDB-lite"/>
    </source>
</evidence>
<dbReference type="InterPro" id="IPR047183">
    <property type="entry name" value="GDO-like"/>
</dbReference>
<dbReference type="SUPFAM" id="SSF51182">
    <property type="entry name" value="RmlC-like cupins"/>
    <property type="match status" value="1"/>
</dbReference>
<organism evidence="4 5">
    <name type="scientific">Kribbella orskensis</name>
    <dbReference type="NCBI Taxonomy" id="2512216"/>
    <lineage>
        <taxon>Bacteria</taxon>
        <taxon>Bacillati</taxon>
        <taxon>Actinomycetota</taxon>
        <taxon>Actinomycetes</taxon>
        <taxon>Propionibacteriales</taxon>
        <taxon>Kribbellaceae</taxon>
        <taxon>Kribbella</taxon>
    </lineage>
</organism>
<dbReference type="InterPro" id="IPR011051">
    <property type="entry name" value="RmlC_Cupin_sf"/>
</dbReference>
<dbReference type="InterPro" id="IPR014710">
    <property type="entry name" value="RmlC-like_jellyroll"/>
</dbReference>
<dbReference type="PANTHER" id="PTHR41517">
    <property type="entry name" value="1,2-DIOXYGENASE PROTEIN-RELATED"/>
    <property type="match status" value="1"/>
</dbReference>
<comment type="caution">
    <text evidence="4">The sequence shown here is derived from an EMBL/GenBank/DDBJ whole genome shotgun (WGS) entry which is preliminary data.</text>
</comment>
<gene>
    <name evidence="4" type="ORF">EV644_101679</name>
</gene>
<evidence type="ECO:0000259" key="3">
    <source>
        <dbReference type="Pfam" id="PF02311"/>
    </source>
</evidence>
<dbReference type="RefSeq" id="WP_132187013.1">
    <property type="nucleotide sequence ID" value="NZ_SLWM01000001.1"/>
</dbReference>
<evidence type="ECO:0000256" key="1">
    <source>
        <dbReference type="ARBA" id="ARBA00023125"/>
    </source>
</evidence>
<feature type="domain" description="AraC-type arabinose-binding/dimerisation" evidence="3">
    <location>
        <begin position="285"/>
        <end position="342"/>
    </location>
</feature>
<evidence type="ECO:0000313" key="5">
    <source>
        <dbReference type="Proteomes" id="UP000295818"/>
    </source>
</evidence>
<name>A0ABY2BVN3_9ACTN</name>
<reference evidence="4 5" key="1">
    <citation type="journal article" date="2015" name="Stand. Genomic Sci.">
        <title>Genomic Encyclopedia of Bacterial and Archaeal Type Strains, Phase III: the genomes of soil and plant-associated and newly described type strains.</title>
        <authorList>
            <person name="Whitman W.B."/>
            <person name="Woyke T."/>
            <person name="Klenk H.P."/>
            <person name="Zhou Y."/>
            <person name="Lilburn T.G."/>
            <person name="Beck B.J."/>
            <person name="De Vos P."/>
            <person name="Vandamme P."/>
            <person name="Eisen J.A."/>
            <person name="Garrity G."/>
            <person name="Hugenholtz P."/>
            <person name="Kyrpides N.C."/>
        </authorList>
    </citation>
    <scope>NUCLEOTIDE SEQUENCE [LARGE SCALE GENOMIC DNA]</scope>
    <source>
        <strain evidence="4 5">VKM Ac-2538</strain>
    </source>
</reference>
<accession>A0ABY2BVN3</accession>
<sequence length="380" mass="42107">MSSELRISPREHSGAAESGKARFVDRTGVEPAGLDDLWEPVVVTREEIEAEVDRLSALPRPGDGRRRSLIVHPRESAGLGLAPGIEVALEVLLPGERTDPIRHNSAQVVFCIEGGGAVVFAGGPRVVRSFERYDVWNTPSMSTYVHVNDTAERQVRLNYSNAALLERLNVHYVDTDPGKNLGASSGSVDEDAAEFPFEELFELGDEGAWLMAYERVIRPPVQESPALMWPWKQVKAELDKLHVLGAKYRGRRLYLLYNPATGRTNGTTHGFFATMTIRPAGVVDRPHRHTAAAINYYFKGSGHSTVAGRRYDWKAGDLMLSAPGWAIHNHASHDSDVYELTIQDSPFHLTNDSLLWQESLRQQPILIGSHSGWATNRASV</sequence>
<keyword evidence="5" id="KW-1185">Reference proteome</keyword>
<dbReference type="EMBL" id="SLWM01000001">
    <property type="protein sequence ID" value="TCO32036.1"/>
    <property type="molecule type" value="Genomic_DNA"/>
</dbReference>
<dbReference type="Gene3D" id="2.60.120.10">
    <property type="entry name" value="Jelly Rolls"/>
    <property type="match status" value="2"/>
</dbReference>
<dbReference type="PANTHER" id="PTHR41517:SF1">
    <property type="entry name" value="CUPIN"/>
    <property type="match status" value="1"/>
</dbReference>
<feature type="compositionally biased region" description="Basic and acidic residues" evidence="2">
    <location>
        <begin position="7"/>
        <end position="20"/>
    </location>
</feature>
<keyword evidence="1" id="KW-0238">DNA-binding</keyword>
<evidence type="ECO:0000313" key="4">
    <source>
        <dbReference type="EMBL" id="TCO32036.1"/>
    </source>
</evidence>
<dbReference type="Pfam" id="PF02311">
    <property type="entry name" value="AraC_binding"/>
    <property type="match status" value="1"/>
</dbReference>
<dbReference type="Proteomes" id="UP000295818">
    <property type="component" value="Unassembled WGS sequence"/>
</dbReference>